<protein>
    <submittedName>
        <fullName evidence="1">Uncharacterized protein</fullName>
    </submittedName>
</protein>
<keyword evidence="2" id="KW-1185">Reference proteome</keyword>
<accession>N0BHI2</accession>
<gene>
    <name evidence="1" type="ORF">HYPDE_41163</name>
</gene>
<dbReference type="HOGENOM" id="CLU_2130078_0_0_5"/>
<reference evidence="1 2" key="1">
    <citation type="journal article" date="2013" name="Genome Announc.">
        <title>Genome sequences for three denitrifying bacterial strains isolated from a uranium- and nitrate-contaminated subsurface environment.</title>
        <authorList>
            <person name="Venkatramanan R."/>
            <person name="Prakash O."/>
            <person name="Woyke T."/>
            <person name="Chain P."/>
            <person name="Goodwin L.A."/>
            <person name="Watson D."/>
            <person name="Brooks S."/>
            <person name="Kostka J.E."/>
            <person name="Green S.J."/>
        </authorList>
    </citation>
    <scope>NUCLEOTIDE SEQUENCE [LARGE SCALE GENOMIC DNA]</scope>
    <source>
        <strain evidence="1 2">1NES1</strain>
    </source>
</reference>
<name>N0BHI2_9HYPH</name>
<evidence type="ECO:0000313" key="1">
    <source>
        <dbReference type="EMBL" id="AGK59901.1"/>
    </source>
</evidence>
<dbReference type="Proteomes" id="UP000005952">
    <property type="component" value="Chromosome"/>
</dbReference>
<proteinExistence type="predicted"/>
<dbReference type="AlphaFoldDB" id="N0BHI2"/>
<sequence>MLSINTCVKRNGGVFLSFQSRPPDHLTREIVATPSVLALVLPCRGTRMCRQFMSYFEPDETTSLLFDVCDTLMDALDAASQTRDKQTYEAIKNLLVQTAVLIDAKAEGFRSTL</sequence>
<dbReference type="EMBL" id="CP005587">
    <property type="protein sequence ID" value="AGK59901.1"/>
    <property type="molecule type" value="Genomic_DNA"/>
</dbReference>
<evidence type="ECO:0000313" key="2">
    <source>
        <dbReference type="Proteomes" id="UP000005952"/>
    </source>
</evidence>
<dbReference type="KEGG" id="hdt:HYPDE_41163"/>
<organism evidence="1 2">
    <name type="scientific">Hyphomicrobium denitrificans 1NES1</name>
    <dbReference type="NCBI Taxonomy" id="670307"/>
    <lineage>
        <taxon>Bacteria</taxon>
        <taxon>Pseudomonadati</taxon>
        <taxon>Pseudomonadota</taxon>
        <taxon>Alphaproteobacteria</taxon>
        <taxon>Hyphomicrobiales</taxon>
        <taxon>Hyphomicrobiaceae</taxon>
        <taxon>Hyphomicrobium</taxon>
    </lineage>
</organism>